<accession>A0A7S2Z8Q6</accession>
<dbReference type="GO" id="GO:0008270">
    <property type="term" value="F:zinc ion binding"/>
    <property type="evidence" value="ECO:0007669"/>
    <property type="project" value="UniProtKB-KW"/>
</dbReference>
<keyword evidence="3" id="KW-0808">Transferase</keyword>
<protein>
    <recommendedName>
        <fullName evidence="2">RING-type E3 ubiquitin transferase</fullName>
        <ecNumber evidence="2">2.3.2.27</ecNumber>
    </recommendedName>
</protein>
<evidence type="ECO:0000256" key="9">
    <source>
        <dbReference type="PROSITE-ProRule" id="PRU00175"/>
    </source>
</evidence>
<organism evidence="11">
    <name type="scientific">Rhodosorus marinus</name>
    <dbReference type="NCBI Taxonomy" id="101924"/>
    <lineage>
        <taxon>Eukaryota</taxon>
        <taxon>Rhodophyta</taxon>
        <taxon>Stylonematophyceae</taxon>
        <taxon>Stylonematales</taxon>
        <taxon>Stylonemataceae</taxon>
        <taxon>Rhodosorus</taxon>
    </lineage>
</organism>
<keyword evidence="8" id="KW-0804">Transcription</keyword>
<feature type="domain" description="RING-type" evidence="10">
    <location>
        <begin position="12"/>
        <end position="53"/>
    </location>
</feature>
<proteinExistence type="predicted"/>
<dbReference type="Pfam" id="PF00097">
    <property type="entry name" value="zf-C3HC4"/>
    <property type="match status" value="1"/>
</dbReference>
<evidence type="ECO:0000259" key="10">
    <source>
        <dbReference type="PROSITE" id="PS50089"/>
    </source>
</evidence>
<dbReference type="GO" id="GO:0000209">
    <property type="term" value="P:protein polyubiquitination"/>
    <property type="evidence" value="ECO:0007669"/>
    <property type="project" value="TreeGrafter"/>
</dbReference>
<evidence type="ECO:0000256" key="8">
    <source>
        <dbReference type="ARBA" id="ARBA00023163"/>
    </source>
</evidence>
<keyword evidence="5 9" id="KW-0863">Zinc-finger</keyword>
<dbReference type="AlphaFoldDB" id="A0A7S2Z8Q6"/>
<dbReference type="PANTHER" id="PTHR46077">
    <property type="entry name" value="E3 UBIQUITIN-PROTEIN LIGASE TOPORS"/>
    <property type="match status" value="1"/>
</dbReference>
<dbReference type="SUPFAM" id="SSF57850">
    <property type="entry name" value="RING/U-box"/>
    <property type="match status" value="1"/>
</dbReference>
<dbReference type="Gene3D" id="3.30.40.10">
    <property type="entry name" value="Zinc/RING finger domain, C3HC4 (zinc finger)"/>
    <property type="match status" value="1"/>
</dbReference>
<comment type="catalytic activity">
    <reaction evidence="1">
        <text>S-ubiquitinyl-[E2 ubiquitin-conjugating enzyme]-L-cysteine + [acceptor protein]-L-lysine = [E2 ubiquitin-conjugating enzyme]-L-cysteine + N(6)-ubiquitinyl-[acceptor protein]-L-lysine.</text>
        <dbReference type="EC" id="2.3.2.27"/>
    </reaction>
</comment>
<keyword evidence="7" id="KW-0805">Transcription regulation</keyword>
<evidence type="ECO:0000256" key="6">
    <source>
        <dbReference type="ARBA" id="ARBA00022833"/>
    </source>
</evidence>
<dbReference type="InterPro" id="IPR013083">
    <property type="entry name" value="Znf_RING/FYVE/PHD"/>
</dbReference>
<dbReference type="PROSITE" id="PS00518">
    <property type="entry name" value="ZF_RING_1"/>
    <property type="match status" value="1"/>
</dbReference>
<keyword evidence="6" id="KW-0862">Zinc</keyword>
<keyword evidence="4" id="KW-0479">Metal-binding</keyword>
<dbReference type="EMBL" id="HBHW01000287">
    <property type="protein sequence ID" value="CAE0032284.1"/>
    <property type="molecule type" value="Transcribed_RNA"/>
</dbReference>
<dbReference type="GO" id="GO:0006513">
    <property type="term" value="P:protein monoubiquitination"/>
    <property type="evidence" value="ECO:0007669"/>
    <property type="project" value="TreeGrafter"/>
</dbReference>
<dbReference type="InterPro" id="IPR018957">
    <property type="entry name" value="Znf_C3HC4_RING-type"/>
</dbReference>
<sequence length="279" mass="32760">MDISEERVDEVCPICLEHLKTLAVTFPCFHQFCTDCLKKWAEKKKRVPCPLCNKTLETFYHIEEGTGEVSVVNLQRRTPSQSEWRRKSRSSMIAEYLREMLEELPPGLGEEHIWRRLVYEERLYALGITQCIDRRAYHCGRIVVVLDRNLREWIRRDLQAIFLTPHVEETQKAVLKNLWHGIGRDELVRKLRSLLGDHAKLFVHELTWFSASRTSPAVYDNMACYPTRRSRSTRPRPHVDIFVCDVSRPAAKRGWSAVRKQAKPHLQLRNRHGSSAYRV</sequence>
<reference evidence="11" key="1">
    <citation type="submission" date="2021-01" db="EMBL/GenBank/DDBJ databases">
        <authorList>
            <person name="Corre E."/>
            <person name="Pelletier E."/>
            <person name="Niang G."/>
            <person name="Scheremetjew M."/>
            <person name="Finn R."/>
            <person name="Kale V."/>
            <person name="Holt S."/>
            <person name="Cochrane G."/>
            <person name="Meng A."/>
            <person name="Brown T."/>
            <person name="Cohen L."/>
        </authorList>
    </citation>
    <scope>NUCLEOTIDE SEQUENCE</scope>
    <source>
        <strain evidence="11">CCMP 769</strain>
    </source>
</reference>
<evidence type="ECO:0000256" key="1">
    <source>
        <dbReference type="ARBA" id="ARBA00000900"/>
    </source>
</evidence>
<dbReference type="PROSITE" id="PS50089">
    <property type="entry name" value="ZF_RING_2"/>
    <property type="match status" value="1"/>
</dbReference>
<evidence type="ECO:0000256" key="2">
    <source>
        <dbReference type="ARBA" id="ARBA00012483"/>
    </source>
</evidence>
<dbReference type="InterPro" id="IPR001841">
    <property type="entry name" value="Znf_RING"/>
</dbReference>
<dbReference type="EC" id="2.3.2.27" evidence="2"/>
<dbReference type="InterPro" id="IPR017907">
    <property type="entry name" value="Znf_RING_CS"/>
</dbReference>
<dbReference type="SMART" id="SM00184">
    <property type="entry name" value="RING"/>
    <property type="match status" value="1"/>
</dbReference>
<evidence type="ECO:0000313" key="11">
    <source>
        <dbReference type="EMBL" id="CAE0032284.1"/>
    </source>
</evidence>
<evidence type="ECO:0000256" key="5">
    <source>
        <dbReference type="ARBA" id="ARBA00022771"/>
    </source>
</evidence>
<evidence type="ECO:0000256" key="3">
    <source>
        <dbReference type="ARBA" id="ARBA00022679"/>
    </source>
</evidence>
<gene>
    <name evidence="11" type="ORF">RMAR00112_LOCUS222</name>
</gene>
<name>A0A7S2Z8Q6_9RHOD</name>
<dbReference type="GO" id="GO:0061630">
    <property type="term" value="F:ubiquitin protein ligase activity"/>
    <property type="evidence" value="ECO:0007669"/>
    <property type="project" value="UniProtKB-EC"/>
</dbReference>
<dbReference type="PANTHER" id="PTHR46077:SF1">
    <property type="entry name" value="TOP1 BINDING ARGININE_SERINE RICH PROTEIN, E3 UBIQUITIN LIGASE"/>
    <property type="match status" value="1"/>
</dbReference>
<evidence type="ECO:0000256" key="7">
    <source>
        <dbReference type="ARBA" id="ARBA00023015"/>
    </source>
</evidence>
<evidence type="ECO:0000256" key="4">
    <source>
        <dbReference type="ARBA" id="ARBA00022723"/>
    </source>
</evidence>